<protein>
    <submittedName>
        <fullName evidence="2">HNH endonuclease</fullName>
    </submittedName>
</protein>
<dbReference type="OrthoDB" id="6638408at2"/>
<sequence length="227" mass="26005">MKGKRISYSAEELAWIEARKKMPRRQAHALFCATWSRDDVSLSNYNALCKRKGWMTGRTGQFPKGLAPHNKGKPMPDDLRQKCLRTAFKKGNLPHNHRGHGHERIDSKDGYVVMIVAEKNPWTGADTRPVHKHRYLWEQRYGPVPKGHVLKCLDGDKTNCDPDNWELIPRALLPRLSGRWTGVKYDEAPAELKPAVMAVAKLDHKAREIRRGRKTATAPTCPDRRMQ</sequence>
<dbReference type="SUPFAM" id="SSF54060">
    <property type="entry name" value="His-Me finger endonucleases"/>
    <property type="match status" value="1"/>
</dbReference>
<dbReference type="Proteomes" id="UP000198307">
    <property type="component" value="Unassembled WGS sequence"/>
</dbReference>
<dbReference type="InterPro" id="IPR044925">
    <property type="entry name" value="His-Me_finger_sf"/>
</dbReference>
<keyword evidence="2" id="KW-0378">Hydrolase</keyword>
<keyword evidence="3" id="KW-1185">Reference proteome</keyword>
<dbReference type="RefSeq" id="WP_089345758.1">
    <property type="nucleotide sequence ID" value="NZ_CP067129.1"/>
</dbReference>
<evidence type="ECO:0000313" key="2">
    <source>
        <dbReference type="EMBL" id="SNT76444.1"/>
    </source>
</evidence>
<gene>
    <name evidence="2" type="ORF">SAMN05444959_12010</name>
</gene>
<dbReference type="InterPro" id="IPR003615">
    <property type="entry name" value="HNH_nuc"/>
</dbReference>
<evidence type="ECO:0000313" key="3">
    <source>
        <dbReference type="Proteomes" id="UP000198307"/>
    </source>
</evidence>
<reference evidence="2 3" key="1">
    <citation type="submission" date="2017-07" db="EMBL/GenBank/DDBJ databases">
        <authorList>
            <person name="Sun Z.S."/>
            <person name="Albrecht U."/>
            <person name="Echele G."/>
            <person name="Lee C.C."/>
        </authorList>
    </citation>
    <scope>NUCLEOTIDE SEQUENCE [LARGE SCALE GENOMIC DNA]</scope>
    <source>
        <strain evidence="2 3">DSM 14827</strain>
    </source>
</reference>
<dbReference type="EMBL" id="FZQB01000020">
    <property type="protein sequence ID" value="SNT76444.1"/>
    <property type="molecule type" value="Genomic_DNA"/>
</dbReference>
<dbReference type="AlphaFoldDB" id="A0A239Q1R6"/>
<organism evidence="2 3">
    <name type="scientific">Paracoccus seriniphilus</name>
    <dbReference type="NCBI Taxonomy" id="184748"/>
    <lineage>
        <taxon>Bacteria</taxon>
        <taxon>Pseudomonadati</taxon>
        <taxon>Pseudomonadota</taxon>
        <taxon>Alphaproteobacteria</taxon>
        <taxon>Rhodobacterales</taxon>
        <taxon>Paracoccaceae</taxon>
        <taxon>Paracoccus</taxon>
    </lineage>
</organism>
<evidence type="ECO:0000259" key="1">
    <source>
        <dbReference type="Pfam" id="PF13392"/>
    </source>
</evidence>
<feature type="domain" description="HNH nuclease" evidence="1">
    <location>
        <begin position="131"/>
        <end position="170"/>
    </location>
</feature>
<accession>A0A239Q1R6</accession>
<proteinExistence type="predicted"/>
<name>A0A239Q1R6_9RHOB</name>
<dbReference type="Pfam" id="PF13392">
    <property type="entry name" value="HNH_3"/>
    <property type="match status" value="1"/>
</dbReference>
<keyword evidence="2" id="KW-0540">Nuclease</keyword>
<dbReference type="GO" id="GO:0004519">
    <property type="term" value="F:endonuclease activity"/>
    <property type="evidence" value="ECO:0007669"/>
    <property type="project" value="UniProtKB-KW"/>
</dbReference>
<keyword evidence="2" id="KW-0255">Endonuclease</keyword>